<dbReference type="AlphaFoldDB" id="A0A5A7Q979"/>
<dbReference type="EMBL" id="BKCP01006117">
    <property type="protein sequence ID" value="GER41476.1"/>
    <property type="molecule type" value="Genomic_DNA"/>
</dbReference>
<evidence type="ECO:0000256" key="1">
    <source>
        <dbReference type="SAM" id="MobiDB-lite"/>
    </source>
</evidence>
<feature type="region of interest" description="Disordered" evidence="1">
    <location>
        <begin position="1"/>
        <end position="22"/>
    </location>
</feature>
<dbReference type="PROSITE" id="PS51257">
    <property type="entry name" value="PROKAR_LIPOPROTEIN"/>
    <property type="match status" value="1"/>
</dbReference>
<sequence>MARGGGWRGSVRVGDRPSPTASFWTSCSTSSGRDLLGSMDRKCPACAYELYQVKRGVGSLRAIRIADLRFAFVTRHTNLQSRLLPGHDLLSRRRQKGGGGGWSTN</sequence>
<dbReference type="GO" id="GO:0008168">
    <property type="term" value="F:methyltransferase activity"/>
    <property type="evidence" value="ECO:0007669"/>
    <property type="project" value="UniProtKB-KW"/>
</dbReference>
<keyword evidence="2" id="KW-0808">Transferase</keyword>
<keyword evidence="3" id="KW-1185">Reference proteome</keyword>
<evidence type="ECO:0000313" key="2">
    <source>
        <dbReference type="EMBL" id="GER41476.1"/>
    </source>
</evidence>
<feature type="region of interest" description="Disordered" evidence="1">
    <location>
        <begin position="84"/>
        <end position="105"/>
    </location>
</feature>
<accession>A0A5A7Q979</accession>
<dbReference type="GO" id="GO:0032259">
    <property type="term" value="P:methylation"/>
    <property type="evidence" value="ECO:0007669"/>
    <property type="project" value="UniProtKB-KW"/>
</dbReference>
<dbReference type="Proteomes" id="UP000325081">
    <property type="component" value="Unassembled WGS sequence"/>
</dbReference>
<evidence type="ECO:0000313" key="3">
    <source>
        <dbReference type="Proteomes" id="UP000325081"/>
    </source>
</evidence>
<gene>
    <name evidence="2" type="ORF">STAS_18192</name>
</gene>
<protein>
    <submittedName>
        <fullName evidence="2">Ribosomal RNA small subunit methyltransferase G</fullName>
    </submittedName>
</protein>
<keyword evidence="2" id="KW-0489">Methyltransferase</keyword>
<reference evidence="3" key="1">
    <citation type="journal article" date="2019" name="Curr. Biol.">
        <title>Genome Sequence of Striga asiatica Provides Insight into the Evolution of Plant Parasitism.</title>
        <authorList>
            <person name="Yoshida S."/>
            <person name="Kim S."/>
            <person name="Wafula E.K."/>
            <person name="Tanskanen J."/>
            <person name="Kim Y.M."/>
            <person name="Honaas L."/>
            <person name="Yang Z."/>
            <person name="Spallek T."/>
            <person name="Conn C.E."/>
            <person name="Ichihashi Y."/>
            <person name="Cheong K."/>
            <person name="Cui S."/>
            <person name="Der J.P."/>
            <person name="Gundlach H."/>
            <person name="Jiao Y."/>
            <person name="Hori C."/>
            <person name="Ishida J.K."/>
            <person name="Kasahara H."/>
            <person name="Kiba T."/>
            <person name="Kim M.S."/>
            <person name="Koo N."/>
            <person name="Laohavisit A."/>
            <person name="Lee Y.H."/>
            <person name="Lumba S."/>
            <person name="McCourt P."/>
            <person name="Mortimer J.C."/>
            <person name="Mutuku J.M."/>
            <person name="Nomura T."/>
            <person name="Sasaki-Sekimoto Y."/>
            <person name="Seto Y."/>
            <person name="Wang Y."/>
            <person name="Wakatake T."/>
            <person name="Sakakibara H."/>
            <person name="Demura T."/>
            <person name="Yamaguchi S."/>
            <person name="Yoneyama K."/>
            <person name="Manabe R.I."/>
            <person name="Nelson D.C."/>
            <person name="Schulman A.H."/>
            <person name="Timko M.P."/>
            <person name="dePamphilis C.W."/>
            <person name="Choi D."/>
            <person name="Shirasu K."/>
        </authorList>
    </citation>
    <scope>NUCLEOTIDE SEQUENCE [LARGE SCALE GENOMIC DNA]</scope>
    <source>
        <strain evidence="3">cv. UVA1</strain>
    </source>
</reference>
<comment type="caution">
    <text evidence="2">The sequence shown here is derived from an EMBL/GenBank/DDBJ whole genome shotgun (WGS) entry which is preliminary data.</text>
</comment>
<name>A0A5A7Q979_STRAF</name>
<organism evidence="2 3">
    <name type="scientific">Striga asiatica</name>
    <name type="common">Asiatic witchweed</name>
    <name type="synonym">Buchnera asiatica</name>
    <dbReference type="NCBI Taxonomy" id="4170"/>
    <lineage>
        <taxon>Eukaryota</taxon>
        <taxon>Viridiplantae</taxon>
        <taxon>Streptophyta</taxon>
        <taxon>Embryophyta</taxon>
        <taxon>Tracheophyta</taxon>
        <taxon>Spermatophyta</taxon>
        <taxon>Magnoliopsida</taxon>
        <taxon>eudicotyledons</taxon>
        <taxon>Gunneridae</taxon>
        <taxon>Pentapetalae</taxon>
        <taxon>asterids</taxon>
        <taxon>lamiids</taxon>
        <taxon>Lamiales</taxon>
        <taxon>Orobanchaceae</taxon>
        <taxon>Buchnereae</taxon>
        <taxon>Striga</taxon>
    </lineage>
</organism>
<proteinExistence type="predicted"/>